<evidence type="ECO:0000313" key="2">
    <source>
        <dbReference type="EMBL" id="KAH7027380.1"/>
    </source>
</evidence>
<evidence type="ECO:0000256" key="1">
    <source>
        <dbReference type="SAM" id="MobiDB-lite"/>
    </source>
</evidence>
<dbReference type="AlphaFoldDB" id="A0A9P8Y4D0"/>
<feature type="compositionally biased region" description="Low complexity" evidence="1">
    <location>
        <begin position="249"/>
        <end position="258"/>
    </location>
</feature>
<dbReference type="EMBL" id="JAGTJQ010000007">
    <property type="protein sequence ID" value="KAH7027380.1"/>
    <property type="molecule type" value="Genomic_DNA"/>
</dbReference>
<sequence>MAPDIPVLTVLDAAAWSRWLASAGRSSSGVWLTLAKKNVSKPTSLTYAAALDEALCHGWIDGQRRGGDDKTFSQRFTPRTTKSTWSQRNVAHIARLEAQGRIQEQGQLAINAAKADGRWDAAYAGSADAELPREFLEAVAAVPAAQRALDEISKQERYAIYHRLVMLKTAAGREKRIAAFVEALAGEGEDEDDAVPAAVPKKLAKAPPNPQEKVLKKAKKEGSQEGQTRKRKASTALAAEVPGSRRSSRLAAGSGNFA</sequence>
<gene>
    <name evidence="2" type="ORF">B0I36DRAFT_326989</name>
</gene>
<evidence type="ECO:0008006" key="4">
    <source>
        <dbReference type="Google" id="ProtNLM"/>
    </source>
</evidence>
<comment type="caution">
    <text evidence="2">The sequence shown here is derived from an EMBL/GenBank/DDBJ whole genome shotgun (WGS) entry which is preliminary data.</text>
</comment>
<reference evidence="2" key="1">
    <citation type="journal article" date="2021" name="Nat. Commun.">
        <title>Genetic determinants of endophytism in the Arabidopsis root mycobiome.</title>
        <authorList>
            <person name="Mesny F."/>
            <person name="Miyauchi S."/>
            <person name="Thiergart T."/>
            <person name="Pickel B."/>
            <person name="Atanasova L."/>
            <person name="Karlsson M."/>
            <person name="Huettel B."/>
            <person name="Barry K.W."/>
            <person name="Haridas S."/>
            <person name="Chen C."/>
            <person name="Bauer D."/>
            <person name="Andreopoulos W."/>
            <person name="Pangilinan J."/>
            <person name="LaButti K."/>
            <person name="Riley R."/>
            <person name="Lipzen A."/>
            <person name="Clum A."/>
            <person name="Drula E."/>
            <person name="Henrissat B."/>
            <person name="Kohler A."/>
            <person name="Grigoriev I.V."/>
            <person name="Martin F.M."/>
            <person name="Hacquard S."/>
        </authorList>
    </citation>
    <scope>NUCLEOTIDE SEQUENCE</scope>
    <source>
        <strain evidence="2">MPI-CAGE-CH-0230</strain>
    </source>
</reference>
<name>A0A9P8Y4D0_9PEZI</name>
<evidence type="ECO:0000313" key="3">
    <source>
        <dbReference type="Proteomes" id="UP000756346"/>
    </source>
</evidence>
<organism evidence="2 3">
    <name type="scientific">Microdochium trichocladiopsis</name>
    <dbReference type="NCBI Taxonomy" id="1682393"/>
    <lineage>
        <taxon>Eukaryota</taxon>
        <taxon>Fungi</taxon>
        <taxon>Dikarya</taxon>
        <taxon>Ascomycota</taxon>
        <taxon>Pezizomycotina</taxon>
        <taxon>Sordariomycetes</taxon>
        <taxon>Xylariomycetidae</taxon>
        <taxon>Xylariales</taxon>
        <taxon>Microdochiaceae</taxon>
        <taxon>Microdochium</taxon>
    </lineage>
</organism>
<feature type="region of interest" description="Disordered" evidence="1">
    <location>
        <begin position="201"/>
        <end position="258"/>
    </location>
</feature>
<protein>
    <recommendedName>
        <fullName evidence="4">OmdA domain containing protein</fullName>
    </recommendedName>
</protein>
<accession>A0A9P8Y4D0</accession>
<proteinExistence type="predicted"/>
<keyword evidence="3" id="KW-1185">Reference proteome</keyword>
<dbReference type="OrthoDB" id="10263401at2759"/>
<dbReference type="Proteomes" id="UP000756346">
    <property type="component" value="Unassembled WGS sequence"/>
</dbReference>
<dbReference type="Pfam" id="PF13376">
    <property type="entry name" value="OmdA"/>
    <property type="match status" value="1"/>
</dbReference>
<dbReference type="RefSeq" id="XP_046010179.1">
    <property type="nucleotide sequence ID" value="XM_046154413.1"/>
</dbReference>
<dbReference type="GeneID" id="70183959"/>